<keyword evidence="2" id="KW-1185">Reference proteome</keyword>
<name>A0A7W9Y9W3_9HYPH</name>
<gene>
    <name evidence="1" type="ORF">HNQ72_004505</name>
</gene>
<comment type="caution">
    <text evidence="1">The sequence shown here is derived from an EMBL/GenBank/DDBJ whole genome shotgun (WGS) entry which is preliminary data.</text>
</comment>
<proteinExistence type="predicted"/>
<dbReference type="AlphaFoldDB" id="A0A7W9Y9W3"/>
<dbReference type="Proteomes" id="UP000547879">
    <property type="component" value="Unassembled WGS sequence"/>
</dbReference>
<protein>
    <submittedName>
        <fullName evidence="1">Nitrate/nitrite transporter NarK</fullName>
    </submittedName>
</protein>
<evidence type="ECO:0000313" key="2">
    <source>
        <dbReference type="Proteomes" id="UP000547879"/>
    </source>
</evidence>
<dbReference type="EMBL" id="JACHEG010000006">
    <property type="protein sequence ID" value="MBB6164660.1"/>
    <property type="molecule type" value="Genomic_DNA"/>
</dbReference>
<accession>A0A7W9Y9W3</accession>
<sequence>MSNDWSPIGSTPAIKEFSSMYPIVFGVENALRSVMADYLEETFGRMDWRTLIRDARANGLDYCRSLNASDRKGN</sequence>
<reference evidence="1 2" key="1">
    <citation type="submission" date="2020-08" db="EMBL/GenBank/DDBJ databases">
        <title>Genomic Encyclopedia of Type Strains, Phase IV (KMG-IV): sequencing the most valuable type-strain genomes for metagenomic binning, comparative biology and taxonomic classification.</title>
        <authorList>
            <person name="Goeker M."/>
        </authorList>
    </citation>
    <scope>NUCLEOTIDE SEQUENCE [LARGE SCALE GENOMIC DNA]</scope>
    <source>
        <strain evidence="1 2">DSM 100734</strain>
    </source>
</reference>
<organism evidence="1 2">
    <name type="scientific">Rhizobium wenxiniae</name>
    <dbReference type="NCBI Taxonomy" id="1737357"/>
    <lineage>
        <taxon>Bacteria</taxon>
        <taxon>Pseudomonadati</taxon>
        <taxon>Pseudomonadota</taxon>
        <taxon>Alphaproteobacteria</taxon>
        <taxon>Hyphomicrobiales</taxon>
        <taxon>Rhizobiaceae</taxon>
        <taxon>Rhizobium/Agrobacterium group</taxon>
        <taxon>Rhizobium</taxon>
    </lineage>
</organism>
<evidence type="ECO:0000313" key="1">
    <source>
        <dbReference type="EMBL" id="MBB6164660.1"/>
    </source>
</evidence>